<dbReference type="RefSeq" id="WP_090304646.1">
    <property type="nucleotide sequence ID" value="NZ_FNRK01000003.1"/>
</dbReference>
<reference evidence="1 2" key="1">
    <citation type="submission" date="2016-10" db="EMBL/GenBank/DDBJ databases">
        <authorList>
            <person name="de Groot N.N."/>
        </authorList>
    </citation>
    <scope>NUCLEOTIDE SEQUENCE [LARGE SCALE GENOMIC DNA]</scope>
    <source>
        <strain evidence="1 2">SR12</strain>
    </source>
</reference>
<accession>A0A1H3Y0N5</accession>
<protein>
    <submittedName>
        <fullName evidence="1">Uncharacterized protein</fullName>
    </submittedName>
</protein>
<dbReference type="Proteomes" id="UP000199394">
    <property type="component" value="Unassembled WGS sequence"/>
</dbReference>
<keyword evidence="2" id="KW-1185">Reference proteome</keyword>
<dbReference type="AlphaFoldDB" id="A0A1H3Y0N5"/>
<evidence type="ECO:0000313" key="2">
    <source>
        <dbReference type="Proteomes" id="UP000199394"/>
    </source>
</evidence>
<dbReference type="EMBL" id="FNRK01000003">
    <property type="protein sequence ID" value="SEA05285.1"/>
    <property type="molecule type" value="Genomic_DNA"/>
</dbReference>
<proteinExistence type="predicted"/>
<gene>
    <name evidence="1" type="ORF">SAMN04515656_10318</name>
</gene>
<dbReference type="STRING" id="81409.SAMN04515656_10318"/>
<organism evidence="1 2">
    <name type="scientific">Eubacterium aggregans</name>
    <dbReference type="NCBI Taxonomy" id="81409"/>
    <lineage>
        <taxon>Bacteria</taxon>
        <taxon>Bacillati</taxon>
        <taxon>Bacillota</taxon>
        <taxon>Clostridia</taxon>
        <taxon>Eubacteriales</taxon>
        <taxon>Eubacteriaceae</taxon>
        <taxon>Eubacterium</taxon>
    </lineage>
</organism>
<name>A0A1H3Y0N5_9FIRM</name>
<sequence length="79" mass="8935">MITRKKKIEIASRDLNNLKKKEPFLSESLDLAIDALEKEIPESKEFEGFTYVCGRCGEVNLLSLPNDKCCVSCGQRLVE</sequence>
<evidence type="ECO:0000313" key="1">
    <source>
        <dbReference type="EMBL" id="SEA05285.1"/>
    </source>
</evidence>